<feature type="region of interest" description="Disordered" evidence="2">
    <location>
        <begin position="551"/>
        <end position="722"/>
    </location>
</feature>
<dbReference type="InterPro" id="IPR000195">
    <property type="entry name" value="Rab-GAP-TBC_dom"/>
</dbReference>
<keyword evidence="5" id="KW-1185">Reference proteome</keyword>
<accession>A0A6A5Z5Y7</accession>
<dbReference type="SMART" id="SM00164">
    <property type="entry name" value="TBC"/>
    <property type="match status" value="1"/>
</dbReference>
<dbReference type="PROSITE" id="PS50086">
    <property type="entry name" value="TBC_RABGAP"/>
    <property type="match status" value="1"/>
</dbReference>
<dbReference type="FunFam" id="1.10.8.270:FF:000031">
    <property type="entry name" value="TBC1 domain family member 5"/>
    <property type="match status" value="1"/>
</dbReference>
<proteinExistence type="predicted"/>
<feature type="domain" description="Rab-GAP TBC" evidence="3">
    <location>
        <begin position="34"/>
        <end position="291"/>
    </location>
</feature>
<evidence type="ECO:0000313" key="4">
    <source>
        <dbReference type="EMBL" id="KAF2114444.1"/>
    </source>
</evidence>
<feature type="region of interest" description="Disordered" evidence="2">
    <location>
        <begin position="792"/>
        <end position="811"/>
    </location>
</feature>
<dbReference type="FunFam" id="1.10.472.80:FF:000038">
    <property type="entry name" value="TBC1 domain family member 5"/>
    <property type="match status" value="1"/>
</dbReference>
<dbReference type="Gene3D" id="1.10.472.80">
    <property type="entry name" value="Ypt/Rab-GAP domain of gyp1p, domain 3"/>
    <property type="match status" value="1"/>
</dbReference>
<feature type="compositionally biased region" description="Low complexity" evidence="2">
    <location>
        <begin position="577"/>
        <end position="613"/>
    </location>
</feature>
<keyword evidence="1" id="KW-0343">GTPase activation</keyword>
<dbReference type="Gene3D" id="1.10.8.270">
    <property type="entry name" value="putative rabgap domain of human tbc1 domain family member 14 like domains"/>
    <property type="match status" value="1"/>
</dbReference>
<dbReference type="OrthoDB" id="27140at2759"/>
<feature type="compositionally biased region" description="Low complexity" evidence="2">
    <location>
        <begin position="620"/>
        <end position="634"/>
    </location>
</feature>
<dbReference type="EMBL" id="ML977325">
    <property type="protein sequence ID" value="KAF2114444.1"/>
    <property type="molecule type" value="Genomic_DNA"/>
</dbReference>
<dbReference type="AlphaFoldDB" id="A0A6A5Z5Y7"/>
<dbReference type="SUPFAM" id="SSF47923">
    <property type="entry name" value="Ypt/Rab-GAP domain of gyp1p"/>
    <property type="match status" value="2"/>
</dbReference>
<gene>
    <name evidence="4" type="ORF">BDV96DRAFT_600412</name>
</gene>
<name>A0A6A5Z5Y7_9PLEO</name>
<protein>
    <submittedName>
        <fullName evidence="4">Rab-GTPase-TBC domain-containing protein</fullName>
    </submittedName>
</protein>
<organism evidence="4 5">
    <name type="scientific">Lophiotrema nucula</name>
    <dbReference type="NCBI Taxonomy" id="690887"/>
    <lineage>
        <taxon>Eukaryota</taxon>
        <taxon>Fungi</taxon>
        <taxon>Dikarya</taxon>
        <taxon>Ascomycota</taxon>
        <taxon>Pezizomycotina</taxon>
        <taxon>Dothideomycetes</taxon>
        <taxon>Pleosporomycetidae</taxon>
        <taxon>Pleosporales</taxon>
        <taxon>Lophiotremataceae</taxon>
        <taxon>Lophiotrema</taxon>
    </lineage>
</organism>
<reference evidence="4" key="1">
    <citation type="journal article" date="2020" name="Stud. Mycol.">
        <title>101 Dothideomycetes genomes: a test case for predicting lifestyles and emergence of pathogens.</title>
        <authorList>
            <person name="Haridas S."/>
            <person name="Albert R."/>
            <person name="Binder M."/>
            <person name="Bloem J."/>
            <person name="Labutti K."/>
            <person name="Salamov A."/>
            <person name="Andreopoulos B."/>
            <person name="Baker S."/>
            <person name="Barry K."/>
            <person name="Bills G."/>
            <person name="Bluhm B."/>
            <person name="Cannon C."/>
            <person name="Castanera R."/>
            <person name="Culley D."/>
            <person name="Daum C."/>
            <person name="Ezra D."/>
            <person name="Gonzalez J."/>
            <person name="Henrissat B."/>
            <person name="Kuo A."/>
            <person name="Liang C."/>
            <person name="Lipzen A."/>
            <person name="Lutzoni F."/>
            <person name="Magnuson J."/>
            <person name="Mondo S."/>
            <person name="Nolan M."/>
            <person name="Ohm R."/>
            <person name="Pangilinan J."/>
            <person name="Park H.-J."/>
            <person name="Ramirez L."/>
            <person name="Alfaro M."/>
            <person name="Sun H."/>
            <person name="Tritt A."/>
            <person name="Yoshinaga Y."/>
            <person name="Zwiers L.-H."/>
            <person name="Turgeon B."/>
            <person name="Goodwin S."/>
            <person name="Spatafora J."/>
            <person name="Crous P."/>
            <person name="Grigoriev I."/>
        </authorList>
    </citation>
    <scope>NUCLEOTIDE SEQUENCE</scope>
    <source>
        <strain evidence="4">CBS 627.86</strain>
    </source>
</reference>
<dbReference type="PANTHER" id="PTHR22957:SF337">
    <property type="entry name" value="TBC1 DOMAIN FAMILY MEMBER 5"/>
    <property type="match status" value="1"/>
</dbReference>
<dbReference type="Proteomes" id="UP000799770">
    <property type="component" value="Unassembled WGS sequence"/>
</dbReference>
<feature type="compositionally biased region" description="Low complexity" evidence="2">
    <location>
        <begin position="792"/>
        <end position="803"/>
    </location>
</feature>
<evidence type="ECO:0000256" key="1">
    <source>
        <dbReference type="ARBA" id="ARBA00022468"/>
    </source>
</evidence>
<sequence>MRSISEAEKHWGQLDGFHSLTDLKISVSSHKEPQITAGLRSVCWKIFLIFKTLDRSQWSTRLNDTRTTYESLRSHNLRAIQHPDEFESSVDPLSEHDESPWVALRADETLRAEIFQDIERCMPDNVYFRQPATQNMMLDILFVFCKMNASIGYRQGMHEVLAPILWVVERDAVDISGLESRGVDHMLADMLDASYIEHDTYTLFTLVMQTAKLFYAPAESGSTSKDTPMLQRSTRIFERYLAKADPDLSAHLVKLEIVPQIFLLRWIRLLFGREFPLDSVLNMWDALFAIDPSLELVDMISIAMLLRIRWQLVESDTNEAFTLLLRYPEPDAPAYTFIKDALYLRDHLTPEGGVEIITRYGKKAPMIEPKVPNIREPSPSPSFVSSRTRHSVTSPRGFISPQGGGFEALIKGAAKNVIDQGSQWSVGKAIRDAVGEVKKNVEAYQTGGGTSGSTTPRAGGREYRKPAQISTAIGKRPGLERQQSGNAIKKIESLERRNKGLAKMLEMSIGELWDYHKERSEDNKEQKDSLEALSLAIAKVQFVQVYLEDSSIPLPPDETAETESITSPTPVSPPVPERTLSAPSLPTSSSSSRPTTSSAAPNKEKASLLSLPATSPPSRQPSGSSRSRPLLSSSNFSWMLGQEESPPSSTFATASAHSAFSADERRRMKGSGGKGYLFGDEEEADSPVERKRGSILTGSDRQSARLVSVPSHHVPPSSQSTRGAGSYANVYFIPLSANQPNPPFHQNVLPFERALTKFVHRESASVVFSPCCFCVIQGGIEGKLQAPAAHPQSAQVQPSVPQPGIFKDGMV</sequence>
<feature type="compositionally biased region" description="Low complexity" evidence="2">
    <location>
        <begin position="707"/>
        <end position="718"/>
    </location>
</feature>
<feature type="region of interest" description="Disordered" evidence="2">
    <location>
        <begin position="444"/>
        <end position="463"/>
    </location>
</feature>
<feature type="region of interest" description="Disordered" evidence="2">
    <location>
        <begin position="369"/>
        <end position="398"/>
    </location>
</feature>
<dbReference type="Pfam" id="PF00566">
    <property type="entry name" value="RabGAP-TBC"/>
    <property type="match status" value="1"/>
</dbReference>
<feature type="compositionally biased region" description="Low complexity" evidence="2">
    <location>
        <begin position="645"/>
        <end position="661"/>
    </location>
</feature>
<dbReference type="GO" id="GO:0005096">
    <property type="term" value="F:GTPase activator activity"/>
    <property type="evidence" value="ECO:0007669"/>
    <property type="project" value="UniProtKB-KW"/>
</dbReference>
<dbReference type="PANTHER" id="PTHR22957">
    <property type="entry name" value="TBC1 DOMAIN FAMILY MEMBER GTPASE-ACTIVATING PROTEIN"/>
    <property type="match status" value="1"/>
</dbReference>
<feature type="compositionally biased region" description="Polar residues" evidence="2">
    <location>
        <begin position="381"/>
        <end position="394"/>
    </location>
</feature>
<evidence type="ECO:0000259" key="3">
    <source>
        <dbReference type="PROSITE" id="PS50086"/>
    </source>
</evidence>
<dbReference type="InterPro" id="IPR035969">
    <property type="entry name" value="Rab-GAP_TBC_sf"/>
</dbReference>
<evidence type="ECO:0000313" key="5">
    <source>
        <dbReference type="Proteomes" id="UP000799770"/>
    </source>
</evidence>
<evidence type="ECO:0000256" key="2">
    <source>
        <dbReference type="SAM" id="MobiDB-lite"/>
    </source>
</evidence>